<dbReference type="InterPro" id="IPR050266">
    <property type="entry name" value="AB_hydrolase_sf"/>
</dbReference>
<proteinExistence type="predicted"/>
<name>A0ABW4KL52_9BACI</name>
<evidence type="ECO:0000313" key="2">
    <source>
        <dbReference type="EMBL" id="MFD1708887.1"/>
    </source>
</evidence>
<comment type="caution">
    <text evidence="2">The sequence shown here is derived from an EMBL/GenBank/DDBJ whole genome shotgun (WGS) entry which is preliminary data.</text>
</comment>
<dbReference type="PANTHER" id="PTHR43798:SF33">
    <property type="entry name" value="HYDROLASE, PUTATIVE (AFU_ORTHOLOGUE AFUA_2G14860)-RELATED"/>
    <property type="match status" value="1"/>
</dbReference>
<dbReference type="GO" id="GO:0016787">
    <property type="term" value="F:hydrolase activity"/>
    <property type="evidence" value="ECO:0007669"/>
    <property type="project" value="UniProtKB-KW"/>
</dbReference>
<protein>
    <submittedName>
        <fullName evidence="2">Alpha/beta fold hydrolase</fullName>
    </submittedName>
</protein>
<reference evidence="3" key="1">
    <citation type="journal article" date="2019" name="Int. J. Syst. Evol. Microbiol.">
        <title>The Global Catalogue of Microorganisms (GCM) 10K type strain sequencing project: providing services to taxonomists for standard genome sequencing and annotation.</title>
        <authorList>
            <consortium name="The Broad Institute Genomics Platform"/>
            <consortium name="The Broad Institute Genome Sequencing Center for Infectious Disease"/>
            <person name="Wu L."/>
            <person name="Ma J."/>
        </authorList>
    </citation>
    <scope>NUCLEOTIDE SEQUENCE [LARGE SCALE GENOMIC DNA]</scope>
    <source>
        <strain evidence="3">CGMCC 1.12295</strain>
    </source>
</reference>
<keyword evidence="2" id="KW-0378">Hydrolase</keyword>
<dbReference type="Gene3D" id="3.40.50.1820">
    <property type="entry name" value="alpha/beta hydrolase"/>
    <property type="match status" value="1"/>
</dbReference>
<keyword evidence="3" id="KW-1185">Reference proteome</keyword>
<dbReference type="InterPro" id="IPR000073">
    <property type="entry name" value="AB_hydrolase_1"/>
</dbReference>
<evidence type="ECO:0000313" key="3">
    <source>
        <dbReference type="Proteomes" id="UP001597301"/>
    </source>
</evidence>
<gene>
    <name evidence="2" type="ORF">ACFSCZ_19670</name>
</gene>
<dbReference type="PANTHER" id="PTHR43798">
    <property type="entry name" value="MONOACYLGLYCEROL LIPASE"/>
    <property type="match status" value="1"/>
</dbReference>
<dbReference type="Pfam" id="PF00561">
    <property type="entry name" value="Abhydrolase_1"/>
    <property type="match status" value="1"/>
</dbReference>
<dbReference type="Proteomes" id="UP001597301">
    <property type="component" value="Unassembled WGS sequence"/>
</dbReference>
<evidence type="ECO:0000259" key="1">
    <source>
        <dbReference type="Pfam" id="PF00561"/>
    </source>
</evidence>
<dbReference type="SUPFAM" id="SSF53474">
    <property type="entry name" value="alpha/beta-Hydrolases"/>
    <property type="match status" value="1"/>
</dbReference>
<dbReference type="EMBL" id="JBHUEO010000121">
    <property type="protein sequence ID" value="MFD1708887.1"/>
    <property type="molecule type" value="Genomic_DNA"/>
</dbReference>
<organism evidence="2 3">
    <name type="scientific">Siminovitchia sediminis</name>
    <dbReference type="NCBI Taxonomy" id="1274353"/>
    <lineage>
        <taxon>Bacteria</taxon>
        <taxon>Bacillati</taxon>
        <taxon>Bacillota</taxon>
        <taxon>Bacilli</taxon>
        <taxon>Bacillales</taxon>
        <taxon>Bacillaceae</taxon>
        <taxon>Siminovitchia</taxon>
    </lineage>
</organism>
<feature type="domain" description="AB hydrolase-1" evidence="1">
    <location>
        <begin position="62"/>
        <end position="162"/>
    </location>
</feature>
<dbReference type="InterPro" id="IPR029058">
    <property type="entry name" value="AB_hydrolase_fold"/>
</dbReference>
<dbReference type="RefSeq" id="WP_380776746.1">
    <property type="nucleotide sequence ID" value="NZ_JBHUEO010000121.1"/>
</dbReference>
<sequence length="313" mass="35086">MKKAGIFLISLVGVLVLVFTSSFVYHRIQLSKEKNLFVPNGQMVEVNGEQLHVYVEGNGKDTLVFLSGGGTSSPVLDFKTLYSQLSDRYQIAVVEKFGYGFSDITDSSRNIDVILSETREALAKAGVKAPYVLMPHSMSGIEALYWARLYPNEVKAIIGLDMAVPETYDHYKVNLPLIHLSAFAAHIGIPRWIPSLATNDAIKHGNLTEEEKELYRAVLYRRTLTKTMVNEVSLVESNAKRVQETKSADVPILLFSSNGDGTGMDQNEWINIQREFVDKANNRKLIKLDCSHSIHNLKYDRIAKKSAEFIDSL</sequence>
<accession>A0ABW4KL52</accession>